<dbReference type="EMBL" id="JABWGN010000018">
    <property type="protein sequence ID" value="NUW37062.1"/>
    <property type="molecule type" value="Genomic_DNA"/>
</dbReference>
<protein>
    <recommendedName>
        <fullName evidence="3">SRPBCC family protein</fullName>
    </recommendedName>
</protein>
<evidence type="ECO:0008006" key="3">
    <source>
        <dbReference type="Google" id="ProtNLM"/>
    </source>
</evidence>
<dbReference type="RefSeq" id="WP_175594510.1">
    <property type="nucleotide sequence ID" value="NZ_JABWGN010000018.1"/>
</dbReference>
<evidence type="ECO:0000313" key="2">
    <source>
        <dbReference type="Proteomes" id="UP000586042"/>
    </source>
</evidence>
<reference evidence="1 2" key="1">
    <citation type="submission" date="2020-06" db="EMBL/GenBank/DDBJ databases">
        <title>Nonomuraea sp. SMC257, a novel actinomycete isolated from soil.</title>
        <authorList>
            <person name="Chanama M."/>
        </authorList>
    </citation>
    <scope>NUCLEOTIDE SEQUENCE [LARGE SCALE GENOMIC DNA]</scope>
    <source>
        <strain evidence="1 2">SMC257</strain>
    </source>
</reference>
<organism evidence="1 2">
    <name type="scientific">Nonomuraea montanisoli</name>
    <dbReference type="NCBI Taxonomy" id="2741721"/>
    <lineage>
        <taxon>Bacteria</taxon>
        <taxon>Bacillati</taxon>
        <taxon>Actinomycetota</taxon>
        <taxon>Actinomycetes</taxon>
        <taxon>Streptosporangiales</taxon>
        <taxon>Streptosporangiaceae</taxon>
        <taxon>Nonomuraea</taxon>
    </lineage>
</organism>
<accession>A0A7Y6IF07</accession>
<proteinExistence type="predicted"/>
<sequence length="136" mass="15070">MSGKDRKLVTEVSGVVEAPVGRVREALREALLPEPVPESDRFTVEDFPGHRSTVEVTDRMIALQGGWWYRGEWTLAPHPDGTLLTHRVYNVATSLRWGVPLANRFFIGYDQATRDSFATGLTRIGAAIGCPVHLTP</sequence>
<dbReference type="AlphaFoldDB" id="A0A7Y6IF07"/>
<name>A0A7Y6IF07_9ACTN</name>
<gene>
    <name evidence="1" type="ORF">HTZ77_37515</name>
</gene>
<keyword evidence="2" id="KW-1185">Reference proteome</keyword>
<evidence type="ECO:0000313" key="1">
    <source>
        <dbReference type="EMBL" id="NUW37062.1"/>
    </source>
</evidence>
<dbReference type="Proteomes" id="UP000586042">
    <property type="component" value="Unassembled WGS sequence"/>
</dbReference>
<comment type="caution">
    <text evidence="1">The sequence shown here is derived from an EMBL/GenBank/DDBJ whole genome shotgun (WGS) entry which is preliminary data.</text>
</comment>